<dbReference type="InterPro" id="IPR005094">
    <property type="entry name" value="Endonuclease_MobA/VirD2"/>
</dbReference>
<evidence type="ECO:0000259" key="2">
    <source>
        <dbReference type="Pfam" id="PF03432"/>
    </source>
</evidence>
<dbReference type="RefSeq" id="WP_182462759.1">
    <property type="nucleotide sequence ID" value="NZ_CP059732.1"/>
</dbReference>
<evidence type="ECO:0000313" key="4">
    <source>
        <dbReference type="Proteomes" id="UP000515369"/>
    </source>
</evidence>
<organism evidence="3 4">
    <name type="scientific">Spirosoma foliorum</name>
    <dbReference type="NCBI Taxonomy" id="2710596"/>
    <lineage>
        <taxon>Bacteria</taxon>
        <taxon>Pseudomonadati</taxon>
        <taxon>Bacteroidota</taxon>
        <taxon>Cytophagia</taxon>
        <taxon>Cytophagales</taxon>
        <taxon>Cytophagaceae</taxon>
        <taxon>Spirosoma</taxon>
    </lineage>
</organism>
<dbReference type="Proteomes" id="UP000515369">
    <property type="component" value="Chromosome"/>
</dbReference>
<proteinExistence type="predicted"/>
<accession>A0A7G5H2Q8</accession>
<sequence>MAVIRGKARGDGKQLARYLLAQRDNDEKPQLLQMRGFADTDPVDALVNATLDAAAVSRSSKPFYHGIINPREGEAISMTAEQWEFSADMMEKHLQYEGLPRMIVRHQKGGRAHIHVVWFRYDYNTGKLRSDTYNFYKHNAARFEIEKKLGHEHTNARRDRTQEPSHKQRLTELWRDSSSAADFVSQAQAAGYEIAQGLDRHPYRVITPEGTSIDLVRQLDGYRKRDVYERFKRYDLPTEAQALKSVQARSRTQNGSNDVFQQLKERDRRGHLMQEGTVNSDTQSYNSERDIFEQLKDKQVNQTRKRDRGLER</sequence>
<evidence type="ECO:0000256" key="1">
    <source>
        <dbReference type="SAM" id="MobiDB-lite"/>
    </source>
</evidence>
<reference evidence="3 4" key="1">
    <citation type="submission" date="2020-07" db="EMBL/GenBank/DDBJ databases">
        <title>Spirosoma foliorum sp. nov., isolated from the leaves on the Nejang mountain Korea, Republic of.</title>
        <authorList>
            <person name="Ho H."/>
            <person name="Lee Y.-J."/>
            <person name="Nurcahyanto D.-A."/>
            <person name="Kim S.-G."/>
        </authorList>
    </citation>
    <scope>NUCLEOTIDE SEQUENCE [LARGE SCALE GENOMIC DNA]</scope>
    <source>
        <strain evidence="3 4">PL0136</strain>
    </source>
</reference>
<evidence type="ECO:0000313" key="3">
    <source>
        <dbReference type="EMBL" id="QMW05400.1"/>
    </source>
</evidence>
<protein>
    <submittedName>
        <fullName evidence="3">Relaxase/mobilization nuclease domain-containing protein</fullName>
    </submittedName>
</protein>
<name>A0A7G5H2Q8_9BACT</name>
<gene>
    <name evidence="3" type="ORF">H3H32_11155</name>
</gene>
<dbReference type="AlphaFoldDB" id="A0A7G5H2Q8"/>
<dbReference type="Pfam" id="PF03432">
    <property type="entry name" value="Relaxase"/>
    <property type="match status" value="1"/>
</dbReference>
<feature type="compositionally biased region" description="Basic and acidic residues" evidence="1">
    <location>
        <begin position="263"/>
        <end position="272"/>
    </location>
</feature>
<feature type="compositionally biased region" description="Polar residues" evidence="1">
    <location>
        <begin position="247"/>
        <end position="260"/>
    </location>
</feature>
<dbReference type="KEGG" id="sfol:H3H32_11155"/>
<feature type="domain" description="MobA/VirD2-like nuclease" evidence="2">
    <location>
        <begin position="22"/>
        <end position="150"/>
    </location>
</feature>
<feature type="region of interest" description="Disordered" evidence="1">
    <location>
        <begin position="149"/>
        <end position="168"/>
    </location>
</feature>
<feature type="region of interest" description="Disordered" evidence="1">
    <location>
        <begin position="245"/>
        <end position="312"/>
    </location>
</feature>
<keyword evidence="4" id="KW-1185">Reference proteome</keyword>
<feature type="compositionally biased region" description="Basic residues" evidence="1">
    <location>
        <begin position="303"/>
        <end position="312"/>
    </location>
</feature>
<dbReference type="EMBL" id="CP059732">
    <property type="protein sequence ID" value="QMW05400.1"/>
    <property type="molecule type" value="Genomic_DNA"/>
</dbReference>
<feature type="compositionally biased region" description="Polar residues" evidence="1">
    <location>
        <begin position="276"/>
        <end position="286"/>
    </location>
</feature>
<feature type="compositionally biased region" description="Basic and acidic residues" evidence="1">
    <location>
        <begin position="287"/>
        <end position="299"/>
    </location>
</feature>